<dbReference type="OrthoDB" id="6358068at2759"/>
<proteinExistence type="predicted"/>
<gene>
    <name evidence="5" type="ORF">AFUS01_LOCUS45386</name>
</gene>
<evidence type="ECO:0000259" key="4">
    <source>
        <dbReference type="PROSITE" id="PS50940"/>
    </source>
</evidence>
<comment type="caution">
    <text evidence="5">The sequence shown here is derived from an EMBL/GenBank/DDBJ whole genome shotgun (WGS) entry which is preliminary data.</text>
</comment>
<dbReference type="InterPro" id="IPR002557">
    <property type="entry name" value="Chitin-bd_dom"/>
</dbReference>
<dbReference type="PANTHER" id="PTHR23301">
    <property type="entry name" value="CHITIN BINDING PERITROPHIN-A"/>
    <property type="match status" value="1"/>
</dbReference>
<dbReference type="EMBL" id="CAJVCH010570877">
    <property type="protein sequence ID" value="CAG7836103.1"/>
    <property type="molecule type" value="Genomic_DNA"/>
</dbReference>
<keyword evidence="2" id="KW-1015">Disulfide bond</keyword>
<feature type="non-terminal residue" evidence="5">
    <location>
        <position position="1"/>
    </location>
</feature>
<accession>A0A8J2LIB0</accession>
<organism evidence="5 6">
    <name type="scientific">Allacma fusca</name>
    <dbReference type="NCBI Taxonomy" id="39272"/>
    <lineage>
        <taxon>Eukaryota</taxon>
        <taxon>Metazoa</taxon>
        <taxon>Ecdysozoa</taxon>
        <taxon>Arthropoda</taxon>
        <taxon>Hexapoda</taxon>
        <taxon>Collembola</taxon>
        <taxon>Symphypleona</taxon>
        <taxon>Sminthuridae</taxon>
        <taxon>Allacma</taxon>
    </lineage>
</organism>
<feature type="chain" id="PRO_5035253507" description="Chitin-binding type-2 domain-containing protein" evidence="3">
    <location>
        <begin position="24"/>
        <end position="252"/>
    </location>
</feature>
<dbReference type="Proteomes" id="UP000708208">
    <property type="component" value="Unassembled WGS sequence"/>
</dbReference>
<reference evidence="5" key="1">
    <citation type="submission" date="2021-06" db="EMBL/GenBank/DDBJ databases">
        <authorList>
            <person name="Hodson N. C."/>
            <person name="Mongue J. A."/>
            <person name="Jaron S. K."/>
        </authorList>
    </citation>
    <scope>NUCLEOTIDE SEQUENCE</scope>
</reference>
<dbReference type="InterPro" id="IPR051940">
    <property type="entry name" value="Chitin_bind-dev_reg"/>
</dbReference>
<evidence type="ECO:0000256" key="2">
    <source>
        <dbReference type="ARBA" id="ARBA00023157"/>
    </source>
</evidence>
<keyword evidence="3" id="KW-0732">Signal</keyword>
<dbReference type="PANTHER" id="PTHR23301:SF107">
    <property type="entry name" value="LD20793P"/>
    <property type="match status" value="1"/>
</dbReference>
<dbReference type="Pfam" id="PF01607">
    <property type="entry name" value="CBM_14"/>
    <property type="match status" value="3"/>
</dbReference>
<evidence type="ECO:0000256" key="3">
    <source>
        <dbReference type="SAM" id="SignalP"/>
    </source>
</evidence>
<keyword evidence="1" id="KW-0147">Chitin-binding</keyword>
<name>A0A8J2LIB0_9HEXA</name>
<dbReference type="GO" id="GO:0008061">
    <property type="term" value="F:chitin binding"/>
    <property type="evidence" value="ECO:0007669"/>
    <property type="project" value="UniProtKB-KW"/>
</dbReference>
<sequence>MTFSYFFVAVVVVASSFVQVTVGQGAADIPYCPDVYGVATHPHPEFCDKFYLCENGTLTLETCENGLLFDGKGAIHNHCNYNWAVHCDKRLNEIEPISTPGCLYQFGLYPKTAGCHTSYVKCAWGVPYETPCEPGLAYDDKTHSCNWPDLLLDQCDPEQVVGFRCPDKVTPDQLAYKFWPYPRFTIPGECARLITCVSGYPRLITCEHGKVVDEYSLTCDIPENVPKCLTCDIPENVPKCANYYPKEKLILK</sequence>
<feature type="domain" description="Chitin-binding type-2" evidence="4">
    <location>
        <begin position="162"/>
        <end position="230"/>
    </location>
</feature>
<evidence type="ECO:0000256" key="1">
    <source>
        <dbReference type="ARBA" id="ARBA00022669"/>
    </source>
</evidence>
<evidence type="ECO:0000313" key="6">
    <source>
        <dbReference type="Proteomes" id="UP000708208"/>
    </source>
</evidence>
<feature type="domain" description="Chitin-binding type-2" evidence="4">
    <location>
        <begin position="29"/>
        <end position="89"/>
    </location>
</feature>
<feature type="domain" description="Chitin-binding type-2" evidence="4">
    <location>
        <begin position="99"/>
        <end position="157"/>
    </location>
</feature>
<dbReference type="AlphaFoldDB" id="A0A8J2LIB0"/>
<keyword evidence="6" id="KW-1185">Reference proteome</keyword>
<dbReference type="SMART" id="SM00494">
    <property type="entry name" value="ChtBD2"/>
    <property type="match status" value="3"/>
</dbReference>
<feature type="signal peptide" evidence="3">
    <location>
        <begin position="1"/>
        <end position="23"/>
    </location>
</feature>
<protein>
    <recommendedName>
        <fullName evidence="4">Chitin-binding type-2 domain-containing protein</fullName>
    </recommendedName>
</protein>
<dbReference type="GO" id="GO:0005576">
    <property type="term" value="C:extracellular region"/>
    <property type="evidence" value="ECO:0007669"/>
    <property type="project" value="InterPro"/>
</dbReference>
<evidence type="ECO:0000313" key="5">
    <source>
        <dbReference type="EMBL" id="CAG7836103.1"/>
    </source>
</evidence>
<dbReference type="PROSITE" id="PS50940">
    <property type="entry name" value="CHIT_BIND_II"/>
    <property type="match status" value="3"/>
</dbReference>